<keyword evidence="2" id="KW-1185">Reference proteome</keyword>
<sequence>MVIEIDDLDFSAFSPEHIARVRPMMEELAVKTRRNLRLLDSILGIQTEAPNLAHEHDCLCLDLHEANTLTAALKDDLTLAHRRIKVLEDRLAALEDTEVEAAVYRSVGLASTAHAVVVSAARRALLHHLHPDRTPPAQRAEATRRFQIASAAFDRIVELRR</sequence>
<evidence type="ECO:0000313" key="1">
    <source>
        <dbReference type="EMBL" id="SFH02011.1"/>
    </source>
</evidence>
<proteinExistence type="predicted"/>
<organism evidence="1 2">
    <name type="scientific">Methylobacterium gossipiicola</name>
    <dbReference type="NCBI Taxonomy" id="582675"/>
    <lineage>
        <taxon>Bacteria</taxon>
        <taxon>Pseudomonadati</taxon>
        <taxon>Pseudomonadota</taxon>
        <taxon>Alphaproteobacteria</taxon>
        <taxon>Hyphomicrobiales</taxon>
        <taxon>Methylobacteriaceae</taxon>
        <taxon>Methylobacterium</taxon>
    </lineage>
</organism>
<dbReference type="AlphaFoldDB" id="A0A1I2WQY5"/>
<dbReference type="STRING" id="582675.SAMN05192565_12454"/>
<protein>
    <recommendedName>
        <fullName evidence="3">J domain-containing protein</fullName>
    </recommendedName>
</protein>
<evidence type="ECO:0000313" key="2">
    <source>
        <dbReference type="Proteomes" id="UP000199229"/>
    </source>
</evidence>
<accession>A0A1I2WQY5</accession>
<dbReference type="SUPFAM" id="SSF46565">
    <property type="entry name" value="Chaperone J-domain"/>
    <property type="match status" value="1"/>
</dbReference>
<reference evidence="2" key="1">
    <citation type="submission" date="2016-10" db="EMBL/GenBank/DDBJ databases">
        <authorList>
            <person name="Varghese N."/>
            <person name="Submissions S."/>
        </authorList>
    </citation>
    <scope>NUCLEOTIDE SEQUENCE [LARGE SCALE GENOMIC DNA]</scope>
    <source>
        <strain evidence="2">Gh-105</strain>
    </source>
</reference>
<gene>
    <name evidence="1" type="ORF">SAMN05192565_12454</name>
</gene>
<dbReference type="InterPro" id="IPR036869">
    <property type="entry name" value="J_dom_sf"/>
</dbReference>
<dbReference type="RefSeq" id="WP_091974384.1">
    <property type="nucleotide sequence ID" value="NZ_FOPM01000024.1"/>
</dbReference>
<name>A0A1I2WQY5_9HYPH</name>
<dbReference type="OrthoDB" id="7996648at2"/>
<evidence type="ECO:0008006" key="3">
    <source>
        <dbReference type="Google" id="ProtNLM"/>
    </source>
</evidence>
<dbReference type="EMBL" id="FOPM01000024">
    <property type="protein sequence ID" value="SFH02011.1"/>
    <property type="molecule type" value="Genomic_DNA"/>
</dbReference>
<dbReference type="Proteomes" id="UP000199229">
    <property type="component" value="Unassembled WGS sequence"/>
</dbReference>